<reference evidence="4" key="1">
    <citation type="submission" date="2021-04" db="EMBL/GenBank/DDBJ databases">
        <authorList>
            <consortium name="Wellcome Sanger Institute Data Sharing"/>
        </authorList>
    </citation>
    <scope>NUCLEOTIDE SEQUENCE [LARGE SCALE GENOMIC DNA]</scope>
</reference>
<feature type="domain" description="Fibrinogen C-terminal" evidence="3">
    <location>
        <begin position="15"/>
        <end position="238"/>
    </location>
</feature>
<evidence type="ECO:0000256" key="2">
    <source>
        <dbReference type="SAM" id="SignalP"/>
    </source>
</evidence>
<gene>
    <name evidence="4" type="primary">MFAP4</name>
</gene>
<keyword evidence="2" id="KW-0732">Signal</keyword>
<dbReference type="Ensembl" id="ENSATET00000010352.3">
    <property type="protein sequence ID" value="ENSATEP00000010174.1"/>
    <property type="gene ID" value="ENSATEG00000007156.3"/>
</dbReference>
<accession>A0A3Q1HS36</accession>
<dbReference type="OMA" id="NSAEKWT"/>
<evidence type="ECO:0000313" key="5">
    <source>
        <dbReference type="Proteomes" id="UP000265040"/>
    </source>
</evidence>
<dbReference type="CDD" id="cd00087">
    <property type="entry name" value="FReD"/>
    <property type="match status" value="1"/>
</dbReference>
<dbReference type="PROSITE" id="PS51406">
    <property type="entry name" value="FIBRINOGEN_C_2"/>
    <property type="match status" value="1"/>
</dbReference>
<dbReference type="GO" id="GO:0048251">
    <property type="term" value="P:elastic fiber assembly"/>
    <property type="evidence" value="ECO:0007669"/>
    <property type="project" value="TreeGrafter"/>
</dbReference>
<name>A0A3Q1HS36_ANATE</name>
<evidence type="ECO:0000313" key="4">
    <source>
        <dbReference type="Ensembl" id="ENSATEP00000010174.1"/>
    </source>
</evidence>
<dbReference type="GO" id="GO:0005615">
    <property type="term" value="C:extracellular space"/>
    <property type="evidence" value="ECO:0007669"/>
    <property type="project" value="TreeGrafter"/>
</dbReference>
<evidence type="ECO:0000256" key="1">
    <source>
        <dbReference type="ARBA" id="ARBA00023157"/>
    </source>
</evidence>
<reference evidence="4" key="2">
    <citation type="submission" date="2025-08" db="UniProtKB">
        <authorList>
            <consortium name="Ensembl"/>
        </authorList>
    </citation>
    <scope>IDENTIFICATION</scope>
</reference>
<dbReference type="SMART" id="SM00186">
    <property type="entry name" value="FBG"/>
    <property type="match status" value="1"/>
</dbReference>
<organism evidence="4 5">
    <name type="scientific">Anabas testudineus</name>
    <name type="common">Climbing perch</name>
    <name type="synonym">Anthias testudineus</name>
    <dbReference type="NCBI Taxonomy" id="64144"/>
    <lineage>
        <taxon>Eukaryota</taxon>
        <taxon>Metazoa</taxon>
        <taxon>Chordata</taxon>
        <taxon>Craniata</taxon>
        <taxon>Vertebrata</taxon>
        <taxon>Euteleostomi</taxon>
        <taxon>Actinopterygii</taxon>
        <taxon>Neopterygii</taxon>
        <taxon>Teleostei</taxon>
        <taxon>Neoteleostei</taxon>
        <taxon>Acanthomorphata</taxon>
        <taxon>Anabantaria</taxon>
        <taxon>Anabantiformes</taxon>
        <taxon>Anabantoidei</taxon>
        <taxon>Anabantidae</taxon>
        <taxon>Anabas</taxon>
    </lineage>
</organism>
<dbReference type="AlphaFoldDB" id="A0A3Q1HS36"/>
<dbReference type="SUPFAM" id="SSF56496">
    <property type="entry name" value="Fibrinogen C-terminal domain-like"/>
    <property type="match status" value="1"/>
</dbReference>
<keyword evidence="5" id="KW-1185">Reference proteome</keyword>
<dbReference type="InterPro" id="IPR002181">
    <property type="entry name" value="Fibrinogen_a/b/g_C_dom"/>
</dbReference>
<dbReference type="GeneTree" id="ENSGT00940000154615"/>
<dbReference type="Pfam" id="PF00147">
    <property type="entry name" value="Fibrinogen_C"/>
    <property type="match status" value="1"/>
</dbReference>
<sequence length="239" mass="26458">MMLRVVLAVLLPVAAHPSPLPIDCSDIYTAGSGMDGVYTIYPAGHTSPVQVYCDMSKDSLDNSAEKWTIIQRRQDGTVNFYRKWDHYKSGFGSAAGEYWLGLETMHLMTQAKNYELRVDMEDFEGQNVFAQYSSFAVGPESEGYTLNLGSFTKGAAGDSLKIHNGQKFTTTDKDQDTHGQNCARLAYGAFWFAACFGVNPNGIYAWGPSPRLAGVLWNSFRGLEYSLKTMIMKIRPVAA</sequence>
<dbReference type="PANTHER" id="PTHR19143:SF225">
    <property type="entry name" value="MICROFIBRIL-ASSOCIATED GLYCOPROTEIN 4"/>
    <property type="match status" value="1"/>
</dbReference>
<proteinExistence type="predicted"/>
<dbReference type="InterPro" id="IPR014716">
    <property type="entry name" value="Fibrinogen_a/b/g_C_1"/>
</dbReference>
<keyword evidence="1" id="KW-1015">Disulfide bond</keyword>
<protein>
    <recommendedName>
        <fullName evidence="3">Fibrinogen C-terminal domain-containing protein</fullName>
    </recommendedName>
</protein>
<dbReference type="InParanoid" id="A0A3Q1HS36"/>
<dbReference type="OrthoDB" id="7735550at2759"/>
<evidence type="ECO:0000259" key="3">
    <source>
        <dbReference type="PROSITE" id="PS51406"/>
    </source>
</evidence>
<reference evidence="4" key="3">
    <citation type="submission" date="2025-09" db="UniProtKB">
        <authorList>
            <consortium name="Ensembl"/>
        </authorList>
    </citation>
    <scope>IDENTIFICATION</scope>
</reference>
<dbReference type="Gene3D" id="3.90.215.10">
    <property type="entry name" value="Gamma Fibrinogen, chain A, domain 1"/>
    <property type="match status" value="1"/>
</dbReference>
<dbReference type="Proteomes" id="UP000265040">
    <property type="component" value="Chromosome 19"/>
</dbReference>
<dbReference type="InterPro" id="IPR050373">
    <property type="entry name" value="Fibrinogen_C-term_domain"/>
</dbReference>
<dbReference type="InterPro" id="IPR036056">
    <property type="entry name" value="Fibrinogen-like_C"/>
</dbReference>
<dbReference type="NCBIfam" id="NF040941">
    <property type="entry name" value="GGGWT_bact"/>
    <property type="match status" value="1"/>
</dbReference>
<feature type="chain" id="PRO_5018742013" description="Fibrinogen C-terminal domain-containing protein" evidence="2">
    <location>
        <begin position="18"/>
        <end position="239"/>
    </location>
</feature>
<dbReference type="PANTHER" id="PTHR19143">
    <property type="entry name" value="FIBRINOGEN/TENASCIN/ANGIOPOEITIN"/>
    <property type="match status" value="1"/>
</dbReference>
<dbReference type="FunFam" id="3.90.215.10:FF:000001">
    <property type="entry name" value="Tenascin isoform 1"/>
    <property type="match status" value="1"/>
</dbReference>
<dbReference type="STRING" id="64144.ENSATEP00000010174"/>
<feature type="signal peptide" evidence="2">
    <location>
        <begin position="1"/>
        <end position="17"/>
    </location>
</feature>